<evidence type="ECO:0000313" key="1">
    <source>
        <dbReference type="EMBL" id="GIF76793.1"/>
    </source>
</evidence>
<gene>
    <name evidence="1" type="ORF">Asi02nite_63110</name>
</gene>
<organism evidence="1 2">
    <name type="scientific">Asanoa siamensis</name>
    <dbReference type="NCBI Taxonomy" id="926357"/>
    <lineage>
        <taxon>Bacteria</taxon>
        <taxon>Bacillati</taxon>
        <taxon>Actinomycetota</taxon>
        <taxon>Actinomycetes</taxon>
        <taxon>Micromonosporales</taxon>
        <taxon>Micromonosporaceae</taxon>
        <taxon>Asanoa</taxon>
    </lineage>
</organism>
<protein>
    <submittedName>
        <fullName evidence="1">Uncharacterized protein</fullName>
    </submittedName>
</protein>
<reference evidence="1 2" key="1">
    <citation type="submission" date="2021-01" db="EMBL/GenBank/DDBJ databases">
        <title>Whole genome shotgun sequence of Asanoa siamensis NBRC 107932.</title>
        <authorList>
            <person name="Komaki H."/>
            <person name="Tamura T."/>
        </authorList>
    </citation>
    <scope>NUCLEOTIDE SEQUENCE [LARGE SCALE GENOMIC DNA]</scope>
    <source>
        <strain evidence="1 2">NBRC 107932</strain>
    </source>
</reference>
<sequence length="51" mass="5120">MGRGPAASNGCGGDADIMDPPRDKRCCLWPPDAANGIPRVALLTVGAARGA</sequence>
<comment type="caution">
    <text evidence="1">The sequence shown here is derived from an EMBL/GenBank/DDBJ whole genome shotgun (WGS) entry which is preliminary data.</text>
</comment>
<evidence type="ECO:0000313" key="2">
    <source>
        <dbReference type="Proteomes" id="UP000604117"/>
    </source>
</evidence>
<name>A0ABQ4D0L8_9ACTN</name>
<dbReference type="Proteomes" id="UP000604117">
    <property type="component" value="Unassembled WGS sequence"/>
</dbReference>
<dbReference type="EMBL" id="BONE01000070">
    <property type="protein sequence ID" value="GIF76793.1"/>
    <property type="molecule type" value="Genomic_DNA"/>
</dbReference>
<keyword evidence="2" id="KW-1185">Reference proteome</keyword>
<proteinExistence type="predicted"/>
<accession>A0ABQ4D0L8</accession>